<name>A0AAV8G546_9POAL</name>
<dbReference type="PROSITE" id="PS50088">
    <property type="entry name" value="ANK_REPEAT"/>
    <property type="match status" value="1"/>
</dbReference>
<dbReference type="Pfam" id="PF13962">
    <property type="entry name" value="PGG"/>
    <property type="match status" value="1"/>
</dbReference>
<dbReference type="SUPFAM" id="SSF53098">
    <property type="entry name" value="Ribonuclease H-like"/>
    <property type="match status" value="1"/>
</dbReference>
<dbReference type="InterPro" id="IPR012337">
    <property type="entry name" value="RNaseH-like_sf"/>
</dbReference>
<dbReference type="PROSITE" id="PS50297">
    <property type="entry name" value="ANK_REP_REGION"/>
    <property type="match status" value="1"/>
</dbReference>
<feature type="repeat" description="ANK" evidence="1">
    <location>
        <begin position="207"/>
        <end position="230"/>
    </location>
</feature>
<feature type="transmembrane region" description="Helical" evidence="2">
    <location>
        <begin position="608"/>
        <end position="636"/>
    </location>
</feature>
<keyword evidence="1" id="KW-0040">ANK repeat</keyword>
<dbReference type="InterPro" id="IPR036770">
    <property type="entry name" value="Ankyrin_rpt-contain_sf"/>
</dbReference>
<dbReference type="GO" id="GO:0003676">
    <property type="term" value="F:nucleic acid binding"/>
    <property type="evidence" value="ECO:0007669"/>
    <property type="project" value="InterPro"/>
</dbReference>
<gene>
    <name evidence="4" type="ORF">LUZ62_049618</name>
</gene>
<sequence>MSISSKNLFFPTSHFPSKLSTGTHKRNVVPCSEVQCHILFHFPTHRRETIACSLVSHGANYKNTSKSPRWNEDQKKEHPIHCNHEVKEHRRSESIEEHNEGKWALQPDLTVKRRVHFEGQPLSQEDKEDEPGYYYYYNTLHDAIIDGNLNVILGFLESSLEAARTKITDRKETVLHIAISVPKNNPAFIEKFLAHIPQEALFSVNNGGETPLHYAAAHGNLEAAQLLVQKCHELPNLLDNHFQYPIHHAAKNGHRELVSYLMDMTPGLSRLKYEPKALLLNYLIQSNLCDEAVKLFNLQYEDSRPLKFQPERCQSFDFTGKSQVPSPMVVLSTMPQLFQRTPMRDKKDAKKTKKHTLELLKCFCLEISHINSKEALETVCKAALSAAELGIPEVLEQLFSSFPAILAREETLLHIFHRAIQNRHANVFNILFQMNHRKKLSGLVLDDHGNNVLHLTAKLPPQSGLNLHPCPALTMQRELQWFKAVEIITPPYVSHSENKEKLTPAAVFTEEHREMLKHAKDSMNNMAYSGTTVATLFTTMAFAAATAVPGGNNCSGYPIFSDTIAFAIFAISDAITLFLSIASTMMFFSFFTARYEEQDFLTALPRKLAIGLMTLFFSTISMMVTFGSVFFIVLAGHNKPCVIGPIFFSSLVPVLLFAIYHFPSLGIEVESTPYTPQQNGVAERCNRILLKMIRSTMAQASRPISYRGDELLTTPYVLNYVLS</sequence>
<keyword evidence="2" id="KW-1133">Transmembrane helix</keyword>
<feature type="transmembrane region" description="Helical" evidence="2">
    <location>
        <begin position="525"/>
        <end position="544"/>
    </location>
</feature>
<dbReference type="AlphaFoldDB" id="A0AAV8G546"/>
<dbReference type="SMART" id="SM00248">
    <property type="entry name" value="ANK"/>
    <property type="match status" value="5"/>
</dbReference>
<organism evidence="4 5">
    <name type="scientific">Rhynchospora pubera</name>
    <dbReference type="NCBI Taxonomy" id="906938"/>
    <lineage>
        <taxon>Eukaryota</taxon>
        <taxon>Viridiplantae</taxon>
        <taxon>Streptophyta</taxon>
        <taxon>Embryophyta</taxon>
        <taxon>Tracheophyta</taxon>
        <taxon>Spermatophyta</taxon>
        <taxon>Magnoliopsida</taxon>
        <taxon>Liliopsida</taxon>
        <taxon>Poales</taxon>
        <taxon>Cyperaceae</taxon>
        <taxon>Cyperoideae</taxon>
        <taxon>Rhynchosporeae</taxon>
        <taxon>Rhynchospora</taxon>
    </lineage>
</organism>
<dbReference type="InterPro" id="IPR026961">
    <property type="entry name" value="PGG_dom"/>
</dbReference>
<reference evidence="4" key="1">
    <citation type="submission" date="2022-08" db="EMBL/GenBank/DDBJ databases">
        <authorList>
            <person name="Marques A."/>
        </authorList>
    </citation>
    <scope>NUCLEOTIDE SEQUENCE</scope>
    <source>
        <strain evidence="4">RhyPub2mFocal</strain>
        <tissue evidence="4">Leaves</tissue>
    </source>
</reference>
<evidence type="ECO:0000313" key="5">
    <source>
        <dbReference type="Proteomes" id="UP001140206"/>
    </source>
</evidence>
<comment type="caution">
    <text evidence="4">The sequence shown here is derived from an EMBL/GenBank/DDBJ whole genome shotgun (WGS) entry which is preliminary data.</text>
</comment>
<evidence type="ECO:0000256" key="1">
    <source>
        <dbReference type="PROSITE-ProRule" id="PRU00023"/>
    </source>
</evidence>
<feature type="transmembrane region" description="Helical" evidence="2">
    <location>
        <begin position="564"/>
        <end position="588"/>
    </location>
</feature>
<feature type="domain" description="PGG" evidence="3">
    <location>
        <begin position="522"/>
        <end position="632"/>
    </location>
</feature>
<dbReference type="PANTHER" id="PTHR24177">
    <property type="entry name" value="CASKIN"/>
    <property type="match status" value="1"/>
</dbReference>
<protein>
    <submittedName>
        <fullName evidence="4">Ankyrin repeat-containing-like protein</fullName>
    </submittedName>
</protein>
<evidence type="ECO:0000313" key="4">
    <source>
        <dbReference type="EMBL" id="KAJ4798372.1"/>
    </source>
</evidence>
<keyword evidence="2" id="KW-0812">Transmembrane</keyword>
<accession>A0AAV8G546</accession>
<evidence type="ECO:0000259" key="3">
    <source>
        <dbReference type="Pfam" id="PF13962"/>
    </source>
</evidence>
<dbReference type="Gene3D" id="1.25.40.20">
    <property type="entry name" value="Ankyrin repeat-containing domain"/>
    <property type="match status" value="1"/>
</dbReference>
<dbReference type="Pfam" id="PF12796">
    <property type="entry name" value="Ank_2"/>
    <property type="match status" value="1"/>
</dbReference>
<evidence type="ECO:0000256" key="2">
    <source>
        <dbReference type="SAM" id="Phobius"/>
    </source>
</evidence>
<feature type="transmembrane region" description="Helical" evidence="2">
    <location>
        <begin position="642"/>
        <end position="662"/>
    </location>
</feature>
<dbReference type="GO" id="GO:0016020">
    <property type="term" value="C:membrane"/>
    <property type="evidence" value="ECO:0007669"/>
    <property type="project" value="TreeGrafter"/>
</dbReference>
<dbReference type="SUPFAM" id="SSF48403">
    <property type="entry name" value="Ankyrin repeat"/>
    <property type="match status" value="1"/>
</dbReference>
<keyword evidence="2" id="KW-0472">Membrane</keyword>
<dbReference type="Proteomes" id="UP001140206">
    <property type="component" value="Chromosome 2"/>
</dbReference>
<dbReference type="EMBL" id="JAMFTS010000002">
    <property type="protein sequence ID" value="KAJ4798372.1"/>
    <property type="molecule type" value="Genomic_DNA"/>
</dbReference>
<proteinExistence type="predicted"/>
<keyword evidence="5" id="KW-1185">Reference proteome</keyword>
<dbReference type="InterPro" id="IPR036397">
    <property type="entry name" value="RNaseH_sf"/>
</dbReference>
<dbReference type="PANTHER" id="PTHR24177:SF292">
    <property type="entry name" value="ANKYRIN REPEAT FAMILY PROTEIN-RELATED"/>
    <property type="match status" value="1"/>
</dbReference>
<dbReference type="Gene3D" id="3.30.420.10">
    <property type="entry name" value="Ribonuclease H-like superfamily/Ribonuclease H"/>
    <property type="match status" value="1"/>
</dbReference>
<dbReference type="InterPro" id="IPR002110">
    <property type="entry name" value="Ankyrin_rpt"/>
</dbReference>